<dbReference type="InterPro" id="IPR058627">
    <property type="entry name" value="MdtA-like_C"/>
</dbReference>
<evidence type="ECO:0000259" key="8">
    <source>
        <dbReference type="Pfam" id="PF25944"/>
    </source>
</evidence>
<evidence type="ECO:0000259" key="9">
    <source>
        <dbReference type="Pfam" id="PF25967"/>
    </source>
</evidence>
<dbReference type="RefSeq" id="WP_175186978.1">
    <property type="nucleotide sequence ID" value="NZ_JABVZQ010000003.1"/>
</dbReference>
<evidence type="ECO:0000256" key="5">
    <source>
        <dbReference type="SAM" id="SignalP"/>
    </source>
</evidence>
<feature type="signal peptide" evidence="5">
    <location>
        <begin position="1"/>
        <end position="23"/>
    </location>
</feature>
<gene>
    <name evidence="10" type="ORF">INT08_04905</name>
</gene>
<name>A0ABR9XRB2_9CHLB</name>
<keyword evidence="11" id="KW-1185">Reference proteome</keyword>
<protein>
    <submittedName>
        <fullName evidence="10">Efflux RND transporter periplasmic adaptor subunit</fullName>
    </submittedName>
</protein>
<dbReference type="Proteomes" id="UP000619838">
    <property type="component" value="Unassembled WGS sequence"/>
</dbReference>
<keyword evidence="5" id="KW-0732">Signal</keyword>
<feature type="domain" description="Multidrug resistance protein MdtA-like beta-barrel" evidence="8">
    <location>
        <begin position="218"/>
        <end position="300"/>
    </location>
</feature>
<keyword evidence="3" id="KW-0175">Coiled coil</keyword>
<dbReference type="PANTHER" id="PTHR30158">
    <property type="entry name" value="ACRA/E-RELATED COMPONENT OF DRUG EFFLUX TRANSPORTER"/>
    <property type="match status" value="1"/>
</dbReference>
<evidence type="ECO:0000256" key="2">
    <source>
        <dbReference type="ARBA" id="ARBA00009477"/>
    </source>
</evidence>
<feature type="coiled-coil region" evidence="3">
    <location>
        <begin position="145"/>
        <end position="172"/>
    </location>
</feature>
<evidence type="ECO:0000256" key="4">
    <source>
        <dbReference type="SAM" id="MobiDB-lite"/>
    </source>
</evidence>
<dbReference type="PROSITE" id="PS51257">
    <property type="entry name" value="PROKAR_LIPOPROTEIN"/>
    <property type="match status" value="1"/>
</dbReference>
<evidence type="ECO:0000313" key="10">
    <source>
        <dbReference type="EMBL" id="MBF0636519.1"/>
    </source>
</evidence>
<proteinExistence type="inferred from homology"/>
<organism evidence="10 11">
    <name type="scientific">Prosthecochloris ethylica</name>
    <dbReference type="NCBI Taxonomy" id="2743976"/>
    <lineage>
        <taxon>Bacteria</taxon>
        <taxon>Pseudomonadati</taxon>
        <taxon>Chlorobiota</taxon>
        <taxon>Chlorobiia</taxon>
        <taxon>Chlorobiales</taxon>
        <taxon>Chlorobiaceae</taxon>
        <taxon>Prosthecochloris</taxon>
    </lineage>
</organism>
<dbReference type="SUPFAM" id="SSF111369">
    <property type="entry name" value="HlyD-like secretion proteins"/>
    <property type="match status" value="1"/>
</dbReference>
<dbReference type="Pfam" id="PF25944">
    <property type="entry name" value="Beta-barrel_RND"/>
    <property type="match status" value="1"/>
</dbReference>
<dbReference type="NCBIfam" id="TIGR01730">
    <property type="entry name" value="RND_mfp"/>
    <property type="match status" value="1"/>
</dbReference>
<reference evidence="10 11" key="1">
    <citation type="journal article" date="2020" name="Microorganisms">
        <title>Simultaneous Genome Sequencing of Prosthecochloris ethylica and Desulfuromonas acetoxidans within a Syntrophic Mixture Reveals Unique Pili and Protein Interactions.</title>
        <authorList>
            <person name="Kyndt J.A."/>
            <person name="Van Beeumen J.J."/>
            <person name="Meyer T.E."/>
        </authorList>
    </citation>
    <scope>NUCLEOTIDE SEQUENCE [LARGE SCALE GENOMIC DNA]</scope>
    <source>
        <strain evidence="10 11">N3</strain>
    </source>
</reference>
<dbReference type="Pfam" id="PF25917">
    <property type="entry name" value="BSH_RND"/>
    <property type="match status" value="1"/>
</dbReference>
<comment type="similarity">
    <text evidence="2">Belongs to the membrane fusion protein (MFP) (TC 8.A.1) family.</text>
</comment>
<accession>A0ABR9XRB2</accession>
<feature type="chain" id="PRO_5045676190" evidence="5">
    <location>
        <begin position="24"/>
        <end position="399"/>
    </location>
</feature>
<dbReference type="Pfam" id="PF25876">
    <property type="entry name" value="HH_MFP_RND"/>
    <property type="match status" value="1"/>
</dbReference>
<evidence type="ECO:0000256" key="1">
    <source>
        <dbReference type="ARBA" id="ARBA00004196"/>
    </source>
</evidence>
<dbReference type="InterPro" id="IPR058626">
    <property type="entry name" value="MdtA-like_b-barrel"/>
</dbReference>
<evidence type="ECO:0000259" key="7">
    <source>
        <dbReference type="Pfam" id="PF25917"/>
    </source>
</evidence>
<comment type="subcellular location">
    <subcellularLocation>
        <location evidence="1">Cell envelope</location>
    </subcellularLocation>
</comment>
<dbReference type="Gene3D" id="2.40.420.20">
    <property type="match status" value="1"/>
</dbReference>
<evidence type="ECO:0000259" key="6">
    <source>
        <dbReference type="Pfam" id="PF25876"/>
    </source>
</evidence>
<dbReference type="InterPro" id="IPR006143">
    <property type="entry name" value="RND_pump_MFP"/>
</dbReference>
<feature type="domain" description="Multidrug resistance protein MdtA-like barrel-sandwich hybrid" evidence="7">
    <location>
        <begin position="67"/>
        <end position="207"/>
    </location>
</feature>
<dbReference type="InterPro" id="IPR058624">
    <property type="entry name" value="MdtA-like_HH"/>
</dbReference>
<dbReference type="Pfam" id="PF25967">
    <property type="entry name" value="RND-MFP_C"/>
    <property type="match status" value="1"/>
</dbReference>
<evidence type="ECO:0000313" key="11">
    <source>
        <dbReference type="Proteomes" id="UP000619838"/>
    </source>
</evidence>
<evidence type="ECO:0000256" key="3">
    <source>
        <dbReference type="SAM" id="Coils"/>
    </source>
</evidence>
<feature type="domain" description="Multidrug resistance protein MdtA-like C-terminal permuted SH3" evidence="9">
    <location>
        <begin position="307"/>
        <end position="366"/>
    </location>
</feature>
<dbReference type="Gene3D" id="2.40.50.100">
    <property type="match status" value="1"/>
</dbReference>
<feature type="region of interest" description="Disordered" evidence="4">
    <location>
        <begin position="365"/>
        <end position="399"/>
    </location>
</feature>
<feature type="domain" description="Multidrug resistance protein MdtA-like alpha-helical hairpin" evidence="6">
    <location>
        <begin position="107"/>
        <end position="176"/>
    </location>
</feature>
<dbReference type="Gene3D" id="2.40.30.170">
    <property type="match status" value="1"/>
</dbReference>
<sequence>MTEKNRLFSLRAVLGLVALLALGACNQGQEGQPGAVQQPKPLPVKELQRSTVVVQKEYSAVLEGVVTVDVRPQVGGTLKEIAVDEGEKVEAGQLLFTIDDRPFREALNAAEGSRRSAAAAVALAKIEVKKYKPLVKNKVVSEIKLLEAEAGLQAAEAQLAQALAAVEQAKIDLGYTRIEAPVSGYIGEIPLRIGSLVKAGQDDALTTLTDVSRVHAYFSLSEVDFTRFKQQFEGETLEEKLASVPPVTLELADGSRYGEEGRLDAVSGQFDRTTASVRFRATFPNDNGLLRSGNTGTVQIGWTYRDMIVVPQSATMDLQDRVFVFRVTEDNTVARTPVTVEGVHGTGYLVSGGLDDGDRIVLSGFSRLPDGTPIQPVDPDAKESGAEEAEQQTNQAEGA</sequence>
<dbReference type="PANTHER" id="PTHR30158:SF23">
    <property type="entry name" value="MULTIDRUG RESISTANCE PROTEIN MEXA"/>
    <property type="match status" value="1"/>
</dbReference>
<dbReference type="Gene3D" id="1.10.287.470">
    <property type="entry name" value="Helix hairpin bin"/>
    <property type="match status" value="1"/>
</dbReference>
<dbReference type="InterPro" id="IPR058625">
    <property type="entry name" value="MdtA-like_BSH"/>
</dbReference>
<comment type="caution">
    <text evidence="10">The sequence shown here is derived from an EMBL/GenBank/DDBJ whole genome shotgun (WGS) entry which is preliminary data.</text>
</comment>
<dbReference type="EMBL" id="JADGII010000006">
    <property type="protein sequence ID" value="MBF0636519.1"/>
    <property type="molecule type" value="Genomic_DNA"/>
</dbReference>